<dbReference type="RefSeq" id="WP_092564130.1">
    <property type="nucleotide sequence ID" value="NZ_FOYZ01000022.1"/>
</dbReference>
<reference evidence="1 2" key="1">
    <citation type="submission" date="2016-10" db="EMBL/GenBank/DDBJ databases">
        <authorList>
            <person name="de Groot N.N."/>
        </authorList>
    </citation>
    <scope>NUCLEOTIDE SEQUENCE [LARGE SCALE GENOMIC DNA]</scope>
    <source>
        <strain evidence="1 2">743A</strain>
    </source>
</reference>
<organism evidence="1 2">
    <name type="scientific">Anaeromicropila populeti</name>
    <dbReference type="NCBI Taxonomy" id="37658"/>
    <lineage>
        <taxon>Bacteria</taxon>
        <taxon>Bacillati</taxon>
        <taxon>Bacillota</taxon>
        <taxon>Clostridia</taxon>
        <taxon>Lachnospirales</taxon>
        <taxon>Lachnospiraceae</taxon>
        <taxon>Anaeromicropila</taxon>
    </lineage>
</organism>
<keyword evidence="2" id="KW-1185">Reference proteome</keyword>
<dbReference type="AlphaFoldDB" id="A0A1I6LVD0"/>
<evidence type="ECO:0008006" key="3">
    <source>
        <dbReference type="Google" id="ProtNLM"/>
    </source>
</evidence>
<evidence type="ECO:0000313" key="1">
    <source>
        <dbReference type="EMBL" id="SFS07441.1"/>
    </source>
</evidence>
<protein>
    <recommendedName>
        <fullName evidence="3">RES domain-containing protein</fullName>
    </recommendedName>
</protein>
<evidence type="ECO:0000313" key="2">
    <source>
        <dbReference type="Proteomes" id="UP000199659"/>
    </source>
</evidence>
<dbReference type="EMBL" id="FOYZ01000022">
    <property type="protein sequence ID" value="SFS07441.1"/>
    <property type="molecule type" value="Genomic_DNA"/>
</dbReference>
<dbReference type="Proteomes" id="UP000199659">
    <property type="component" value="Unassembled WGS sequence"/>
</dbReference>
<name>A0A1I6LVD0_9FIRM</name>
<dbReference type="OrthoDB" id="7068172at2"/>
<sequence>MSYEKILEDDCMKLPLDYDEDDFLKVLMGKLTDYEILLENLLINEEEKTKILDSAREFHCMIYEVFTFEYIGQHKGALECFNEILDNCSEIEEFKRKLTEKEFLRIRYGEYTEDEMFHIPFNKRRKVRTQRYSYPGLPCLYLGETEELCLGEIGRNVDEKKTIAVIRKKGMDINILDIAYTPAVILEKYIRSRDTSLVKSYLILWPLLLACSVCVKEKEEPFKPEYMIPQMLLEYLLKTDINNVKATETFHVMGIRYFSDSSNLVSKVRGATSEEELNKYCNYVFPAIPNVLNKPFSHLHKYFFVDEIRIE</sequence>
<accession>A0A1I6LVD0</accession>
<proteinExistence type="predicted"/>
<gene>
    <name evidence="1" type="ORF">SAMN05661086_03597</name>
</gene>